<reference evidence="3" key="2">
    <citation type="submission" date="2019-09" db="UniProtKB">
        <authorList>
            <consortium name="WormBaseParasite"/>
        </authorList>
    </citation>
    <scope>IDENTIFICATION</scope>
</reference>
<evidence type="ECO:0000313" key="1">
    <source>
        <dbReference type="EMBL" id="VDP10957.1"/>
    </source>
</evidence>
<dbReference type="OrthoDB" id="1305822at2759"/>
<keyword evidence="2" id="KW-1185">Reference proteome</keyword>
<dbReference type="AlphaFoldDB" id="A0A3P8AA28"/>
<dbReference type="WBParaSite" id="HPBE_0001824301-mRNA-1">
    <property type="protein sequence ID" value="HPBE_0001824301-mRNA-1"/>
    <property type="gene ID" value="HPBE_0001824301"/>
</dbReference>
<dbReference type="Proteomes" id="UP000050761">
    <property type="component" value="Unassembled WGS sequence"/>
</dbReference>
<accession>A0A3P8AA28</accession>
<evidence type="ECO:0000313" key="3">
    <source>
        <dbReference type="WBParaSite" id="HPBE_0001824301-mRNA-1"/>
    </source>
</evidence>
<proteinExistence type="predicted"/>
<dbReference type="EMBL" id="UZAH01030559">
    <property type="protein sequence ID" value="VDP10957.1"/>
    <property type="molecule type" value="Genomic_DNA"/>
</dbReference>
<name>A0A3P8AA28_HELPZ</name>
<sequence length="276" mass="31532">MYTSFAGLWEDTVMHNIDEKQDHFQHHLHDSAEGAESLKTIKRRLSPETLELIRQRGAARASRNYQLTSAFAKLCRAAIKEDLKERRAEVLAEAAETGLSTRNARRNFANFKTTMAALRRPDATVTSSRRTMETVIYDLYSDLFDSHYLGSAAESDGKLMVEVNSRVSAAWSKWRSLTGVLCDRKTPKRLKSKIYRAVVRPVVAMYGAEKELSVRKIGLNLNVIGKRPRGRPKQRWLDTLHTDLKITGVHPDLALDRESWRHNTRIADTATIRDKR</sequence>
<gene>
    <name evidence="1" type="ORF">HPBE_LOCUS18242</name>
</gene>
<dbReference type="PANTHER" id="PTHR46238">
    <property type="entry name" value="REVERSE TRANSCRIPTASE DOMAIN-CONTAINING PROTEIN"/>
    <property type="match status" value="1"/>
</dbReference>
<reference evidence="1 2" key="1">
    <citation type="submission" date="2018-11" db="EMBL/GenBank/DDBJ databases">
        <authorList>
            <consortium name="Pathogen Informatics"/>
        </authorList>
    </citation>
    <scope>NUCLEOTIDE SEQUENCE [LARGE SCALE GENOMIC DNA]</scope>
</reference>
<dbReference type="PANTHER" id="PTHR46238:SF8">
    <property type="entry name" value="ENDONUCLEASE_EXONUCLEASE_PHOSPHATASE DOMAIN-CONTAINING PROTEIN"/>
    <property type="match status" value="1"/>
</dbReference>
<organism evidence="1">
    <name type="scientific">Heligmosomoides polygyrus</name>
    <name type="common">Parasitic roundworm</name>
    <dbReference type="NCBI Taxonomy" id="6339"/>
    <lineage>
        <taxon>Eukaryota</taxon>
        <taxon>Metazoa</taxon>
        <taxon>Ecdysozoa</taxon>
        <taxon>Nematoda</taxon>
        <taxon>Chromadorea</taxon>
        <taxon>Rhabditida</taxon>
        <taxon>Rhabditina</taxon>
        <taxon>Rhabditomorpha</taxon>
        <taxon>Strongyloidea</taxon>
        <taxon>Heligmosomidae</taxon>
        <taxon>Heligmosomoides</taxon>
    </lineage>
</organism>
<evidence type="ECO:0000313" key="2">
    <source>
        <dbReference type="Proteomes" id="UP000050761"/>
    </source>
</evidence>
<protein>
    <submittedName>
        <fullName evidence="3">DUF1016_N domain-containing protein</fullName>
    </submittedName>
</protein>